<sequence length="714" mass="78533">MDDGDGEGDTRTFRVNFSGEGLASLRGTVKEKLKEFLGDYTDDTLAEYVIVLLRNGRHKEEARKELGVFLEKDSVAFVSWLWDHLSSNLHLYLPPEENLIDGDDNLTPTSGGSNDNLEQVSGGIKSDSENGRKRPVKESSNRRNREWRGLVQDETDSLHQSTTIENALQEKISRKHSPIRRSRSPRPLVHEKRRRQDEQQTTKQDLNAKPILGAPSRLLQFAVRDAVKTAQRATTRSESPSTRSEPALKRLRSVVSTSTIDSAPDEVHQRTRVATRLSGGMATAVRAAAEAANDTTRSRSSKNVFSRLGHAVDDSLVHKESSGKEANRRYSEQNLSLKGHDYPERNGHDEESMLEMMGINEQARTASGSGSDDENYSNVKISRPMTIDGSRAQSVSFVHQGKETLMGQYIVTPNTEEVARQSRIKDEHPPVAAASNTSHKIVNTSVNINTWKPSHNQSQREAMMVSQIREEKMEAGQHNMAVQLPTGSNANSLKNVEVYFFHETSFIFICCEFTGSYSTTRPSEDADSRTIFVSNVHFAATKDTLSRHFNKFGEVLKVIIVTDAATGQPIGSAYVEFLRNESAELALSLNGTSFMSRILKVVLGSSAHHEAAAMSPWSRGSSWGQPYPARAGGSYPFSRAAATFGGAFGRRLPIKTGARSLQWKRESPSPATDGKHLQNSPLPGSGGGGGGLLSPTARSLTYVRSKPKPDEAAA</sequence>
<dbReference type="Gene3D" id="3.30.70.330">
    <property type="match status" value="1"/>
</dbReference>
<keyword evidence="1" id="KW-0694">RNA-binding</keyword>
<dbReference type="GO" id="GO:0005634">
    <property type="term" value="C:nucleus"/>
    <property type="evidence" value="ECO:0007669"/>
    <property type="project" value="TreeGrafter"/>
</dbReference>
<dbReference type="Pfam" id="PF00076">
    <property type="entry name" value="RRM_1"/>
    <property type="match status" value="1"/>
</dbReference>
<dbReference type="SUPFAM" id="SSF54928">
    <property type="entry name" value="RNA-binding domain, RBD"/>
    <property type="match status" value="1"/>
</dbReference>
<evidence type="ECO:0000313" key="4">
    <source>
        <dbReference type="EMBL" id="CAA7407220.1"/>
    </source>
</evidence>
<feature type="compositionally biased region" description="Basic and acidic residues" evidence="2">
    <location>
        <begin position="126"/>
        <end position="148"/>
    </location>
</feature>
<organism evidence="4 5">
    <name type="scientific">Spirodela intermedia</name>
    <name type="common">Intermediate duckweed</name>
    <dbReference type="NCBI Taxonomy" id="51605"/>
    <lineage>
        <taxon>Eukaryota</taxon>
        <taxon>Viridiplantae</taxon>
        <taxon>Streptophyta</taxon>
        <taxon>Embryophyta</taxon>
        <taxon>Tracheophyta</taxon>
        <taxon>Spermatophyta</taxon>
        <taxon>Magnoliopsida</taxon>
        <taxon>Liliopsida</taxon>
        <taxon>Araceae</taxon>
        <taxon>Lemnoideae</taxon>
        <taxon>Spirodela</taxon>
    </lineage>
</organism>
<dbReference type="InterPro" id="IPR035979">
    <property type="entry name" value="RBD_domain_sf"/>
</dbReference>
<evidence type="ECO:0000259" key="3">
    <source>
        <dbReference type="PROSITE" id="PS50102"/>
    </source>
</evidence>
<dbReference type="EMBL" id="LR746276">
    <property type="protein sequence ID" value="CAA7407220.1"/>
    <property type="molecule type" value="Genomic_DNA"/>
</dbReference>
<feature type="compositionally biased region" description="Basic residues" evidence="2">
    <location>
        <begin position="173"/>
        <end position="184"/>
    </location>
</feature>
<name>A0A7I8LBH5_SPIIN</name>
<accession>A0A7I8LBH5</accession>
<dbReference type="PANTHER" id="PTHR14738">
    <property type="entry name" value="ZINC FINGER CCCH DOMAIN-CONTAINING PROTEIN 14"/>
    <property type="match status" value="1"/>
</dbReference>
<proteinExistence type="predicted"/>
<reference evidence="4" key="1">
    <citation type="submission" date="2020-02" db="EMBL/GenBank/DDBJ databases">
        <authorList>
            <person name="Scholz U."/>
            <person name="Mascher M."/>
            <person name="Fiebig A."/>
        </authorList>
    </citation>
    <scope>NUCLEOTIDE SEQUENCE</scope>
</reference>
<dbReference type="PROSITE" id="PS50102">
    <property type="entry name" value="RRM"/>
    <property type="match status" value="1"/>
</dbReference>
<protein>
    <recommendedName>
        <fullName evidence="3">RRM domain-containing protein</fullName>
    </recommendedName>
</protein>
<feature type="compositionally biased region" description="Basic and acidic residues" evidence="2">
    <location>
        <begin position="316"/>
        <end position="331"/>
    </location>
</feature>
<keyword evidence="5" id="KW-1185">Reference proteome</keyword>
<feature type="compositionally biased region" description="Basic and acidic residues" evidence="2">
    <location>
        <begin position="338"/>
        <end position="348"/>
    </location>
</feature>
<feature type="region of interest" description="Disordered" evidence="2">
    <location>
        <begin position="102"/>
        <end position="208"/>
    </location>
</feature>
<dbReference type="GO" id="GO:0005737">
    <property type="term" value="C:cytoplasm"/>
    <property type="evidence" value="ECO:0007669"/>
    <property type="project" value="TreeGrafter"/>
</dbReference>
<feature type="compositionally biased region" description="Polar residues" evidence="2">
    <location>
        <begin position="106"/>
        <end position="119"/>
    </location>
</feature>
<dbReference type="GO" id="GO:0008143">
    <property type="term" value="F:poly(A) binding"/>
    <property type="evidence" value="ECO:0007669"/>
    <property type="project" value="InterPro"/>
</dbReference>
<dbReference type="InterPro" id="IPR002483">
    <property type="entry name" value="PWI_dom"/>
</dbReference>
<dbReference type="InterPro" id="IPR000504">
    <property type="entry name" value="RRM_dom"/>
</dbReference>
<feature type="region of interest" description="Disordered" evidence="2">
    <location>
        <begin position="659"/>
        <end position="714"/>
    </location>
</feature>
<feature type="domain" description="RRM" evidence="3">
    <location>
        <begin position="529"/>
        <end position="606"/>
    </location>
</feature>
<dbReference type="InterPro" id="IPR012677">
    <property type="entry name" value="Nucleotide-bd_a/b_plait_sf"/>
</dbReference>
<feature type="region of interest" description="Disordered" evidence="2">
    <location>
        <begin position="316"/>
        <end position="348"/>
    </location>
</feature>
<dbReference type="PANTHER" id="PTHR14738:SF32">
    <property type="entry name" value="RNA BINDING (RRM_RBD_RNP MOTIFS) FAMILY PROTEIN"/>
    <property type="match status" value="1"/>
</dbReference>
<evidence type="ECO:0000313" key="5">
    <source>
        <dbReference type="Proteomes" id="UP000663760"/>
    </source>
</evidence>
<evidence type="ECO:0000256" key="1">
    <source>
        <dbReference type="PROSITE-ProRule" id="PRU00176"/>
    </source>
</evidence>
<dbReference type="Gene3D" id="1.20.1390.10">
    <property type="entry name" value="PWI domain"/>
    <property type="match status" value="1"/>
</dbReference>
<dbReference type="AlphaFoldDB" id="A0A7I8LBH5"/>
<evidence type="ECO:0000256" key="2">
    <source>
        <dbReference type="SAM" id="MobiDB-lite"/>
    </source>
</evidence>
<gene>
    <name evidence="4" type="ORF">SI8410_13017898</name>
</gene>
<dbReference type="Pfam" id="PF01480">
    <property type="entry name" value="PWI"/>
    <property type="match status" value="1"/>
</dbReference>
<dbReference type="GO" id="GO:0043488">
    <property type="term" value="P:regulation of mRNA stability"/>
    <property type="evidence" value="ECO:0007669"/>
    <property type="project" value="InterPro"/>
</dbReference>
<dbReference type="Proteomes" id="UP000663760">
    <property type="component" value="Chromosome 13"/>
</dbReference>
<dbReference type="OrthoDB" id="4726at2759"/>
<feature type="compositionally biased region" description="Basic and acidic residues" evidence="2">
    <location>
        <begin position="188"/>
        <end position="200"/>
    </location>
</feature>
<dbReference type="SMART" id="SM00360">
    <property type="entry name" value="RRM"/>
    <property type="match status" value="1"/>
</dbReference>
<dbReference type="InterPro" id="IPR040366">
    <property type="entry name" value="Nab2/ZC3H14"/>
</dbReference>